<dbReference type="EMBL" id="NUDL01000325">
    <property type="protein sequence ID" value="PEM36094.1"/>
    <property type="molecule type" value="Genomic_DNA"/>
</dbReference>
<name>A0A2A8B286_9BACI</name>
<comment type="caution">
    <text evidence="1">The sequence shown here is derived from an EMBL/GenBank/DDBJ whole genome shotgun (WGS) entry which is preliminary data.</text>
</comment>
<keyword evidence="1" id="KW-0645">Protease</keyword>
<feature type="non-terminal residue" evidence="1">
    <location>
        <position position="1"/>
    </location>
</feature>
<reference evidence="1 2" key="1">
    <citation type="submission" date="2017-09" db="EMBL/GenBank/DDBJ databases">
        <title>Large-scale bioinformatics analysis of Bacillus genomes uncovers conserved roles of natural products in bacterial physiology.</title>
        <authorList>
            <consortium name="Agbiome Team Llc"/>
            <person name="Bleich R.M."/>
            <person name="Grubbs K.J."/>
            <person name="Santa Maria K.C."/>
            <person name="Allen S.E."/>
            <person name="Farag S."/>
            <person name="Shank E.A."/>
            <person name="Bowers A."/>
        </authorList>
    </citation>
    <scope>NUCLEOTIDE SEQUENCE [LARGE SCALE GENOMIC DNA]</scope>
    <source>
        <strain evidence="1 2">AFS010764</strain>
    </source>
</reference>
<dbReference type="Proteomes" id="UP000220621">
    <property type="component" value="Unassembled WGS sequence"/>
</dbReference>
<dbReference type="InterPro" id="IPR037167">
    <property type="entry name" value="Peptidase_S11_C_sf"/>
</dbReference>
<sequence length="71" mass="7881">EAPIKKGVTISKMIISPKDSTDPGFLLGKSLQVDLVTKSDIEQANWFTRFMRNIGSFFSGMWDSAVDIVKS</sequence>
<evidence type="ECO:0000313" key="2">
    <source>
        <dbReference type="Proteomes" id="UP000220621"/>
    </source>
</evidence>
<keyword evidence="1" id="KW-0121">Carboxypeptidase</keyword>
<gene>
    <name evidence="1" type="ORF">CN611_32385</name>
</gene>
<keyword evidence="1" id="KW-0378">Hydrolase</keyword>
<dbReference type="AlphaFoldDB" id="A0A2A8B286"/>
<organism evidence="1 2">
    <name type="scientific">Bacillus wiedmannii</name>
    <dbReference type="NCBI Taxonomy" id="1890302"/>
    <lineage>
        <taxon>Bacteria</taxon>
        <taxon>Bacillati</taxon>
        <taxon>Bacillota</taxon>
        <taxon>Bacilli</taxon>
        <taxon>Bacillales</taxon>
        <taxon>Bacillaceae</taxon>
        <taxon>Bacillus</taxon>
        <taxon>Bacillus cereus group</taxon>
    </lineage>
</organism>
<evidence type="ECO:0000313" key="1">
    <source>
        <dbReference type="EMBL" id="PEM36094.1"/>
    </source>
</evidence>
<dbReference type="GO" id="GO:0009002">
    <property type="term" value="F:serine-type D-Ala-D-Ala carboxypeptidase activity"/>
    <property type="evidence" value="ECO:0007669"/>
    <property type="project" value="InterPro"/>
</dbReference>
<proteinExistence type="predicted"/>
<protein>
    <submittedName>
        <fullName evidence="1">D-alanyl-D-alanine carboxypeptidase</fullName>
    </submittedName>
</protein>
<accession>A0A2A8B286</accession>
<dbReference type="GO" id="GO:0006508">
    <property type="term" value="P:proteolysis"/>
    <property type="evidence" value="ECO:0007669"/>
    <property type="project" value="InterPro"/>
</dbReference>
<dbReference type="Gene3D" id="2.60.410.10">
    <property type="entry name" value="D-Ala-D-Ala carboxypeptidase, C-terminal domain"/>
    <property type="match status" value="1"/>
</dbReference>